<protein>
    <submittedName>
        <fullName evidence="3">DUF262 domain-containing protein</fullName>
    </submittedName>
</protein>
<reference evidence="4" key="1">
    <citation type="journal article" date="2019" name="Int. J. Syst. Evol. Microbiol.">
        <title>The Global Catalogue of Microorganisms (GCM) 10K type strain sequencing project: providing services to taxonomists for standard genome sequencing and annotation.</title>
        <authorList>
            <consortium name="The Broad Institute Genomics Platform"/>
            <consortium name="The Broad Institute Genome Sequencing Center for Infectious Disease"/>
            <person name="Wu L."/>
            <person name="Ma J."/>
        </authorList>
    </citation>
    <scope>NUCLEOTIDE SEQUENCE [LARGE SCALE GENOMIC DNA]</scope>
    <source>
        <strain evidence="4">CCUG 54518</strain>
    </source>
</reference>
<dbReference type="Gene3D" id="1.10.30.50">
    <property type="match status" value="1"/>
</dbReference>
<dbReference type="Proteomes" id="UP001596495">
    <property type="component" value="Unassembled WGS sequence"/>
</dbReference>
<evidence type="ECO:0000313" key="3">
    <source>
        <dbReference type="EMBL" id="MFC7435696.1"/>
    </source>
</evidence>
<dbReference type="Pfam" id="PF01844">
    <property type="entry name" value="HNH"/>
    <property type="match status" value="1"/>
</dbReference>
<dbReference type="CDD" id="cd00085">
    <property type="entry name" value="HNHc"/>
    <property type="match status" value="1"/>
</dbReference>
<dbReference type="InterPro" id="IPR003615">
    <property type="entry name" value="HNH_nuc"/>
</dbReference>
<dbReference type="EMBL" id="JBHTBX010000009">
    <property type="protein sequence ID" value="MFC7435696.1"/>
    <property type="molecule type" value="Genomic_DNA"/>
</dbReference>
<comment type="caution">
    <text evidence="3">The sequence shown here is derived from an EMBL/GenBank/DDBJ whole genome shotgun (WGS) entry which is preliminary data.</text>
</comment>
<accession>A0ABW2RCC4</accession>
<feature type="domain" description="GmrSD restriction endonucleases N-terminal" evidence="2">
    <location>
        <begin position="50"/>
        <end position="213"/>
    </location>
</feature>
<dbReference type="RefSeq" id="WP_382258788.1">
    <property type="nucleotide sequence ID" value="NZ_JBHTBX010000009.1"/>
</dbReference>
<organism evidence="3 4">
    <name type="scientific">Hydrogenophaga bisanensis</name>
    <dbReference type="NCBI Taxonomy" id="439611"/>
    <lineage>
        <taxon>Bacteria</taxon>
        <taxon>Pseudomonadati</taxon>
        <taxon>Pseudomonadota</taxon>
        <taxon>Betaproteobacteria</taxon>
        <taxon>Burkholderiales</taxon>
        <taxon>Comamonadaceae</taxon>
        <taxon>Hydrogenophaga</taxon>
    </lineage>
</organism>
<dbReference type="InterPro" id="IPR002711">
    <property type="entry name" value="HNH"/>
</dbReference>
<evidence type="ECO:0000259" key="2">
    <source>
        <dbReference type="Pfam" id="PF03235"/>
    </source>
</evidence>
<keyword evidence="4" id="KW-1185">Reference proteome</keyword>
<proteinExistence type="predicted"/>
<name>A0ABW2RCC4_9BURK</name>
<evidence type="ECO:0000313" key="4">
    <source>
        <dbReference type="Proteomes" id="UP001596495"/>
    </source>
</evidence>
<sequence length="524" mass="58678">MSRYVNLDAMIPRADFAVLPDDSEQGLSADKFETVHLQSLGGDSLILPNLRKPDFQRETNHWSPEQVVQLIESFVDNELIPAVILWPSKQHLFVIDGGHRLSALRAWIEDDYGDKHISVQFFGPNISDSQKRAAQTTRRLVEKRIGSYQYLRGLLTANATPDSDSLRRASNMARRSLRVQWVEGNAEKAESSFYKINTQGTPLDSVEELLIKNRRKSTAIAARSIIRAGSGHKYWTRFSSEFKRDIEQNSKEVFSLLFEPDTQNPVKTLDLPFGGSAGIRSALELLISYVQFATRTQQGVIEIDKLNDDEDGSETVKALRQTLKLTSRITGNKDGSLGLHPAVYFYGPSGRHSPSLFMGIAFLIAEKLANNDVAFFRIFSKARGEMEPFIIANKRLLASIAQQTRSTKRVEVIAKLFETMIRRFANGEVMTREDLVSAAGLKSEVLLSENEVDHAAIRFSDDTKSATYIRQALASALKCPECSGFLHPSKSVSYDHKIRVADGGNGSDENCQLMHPYCNQTIKN</sequence>
<evidence type="ECO:0000259" key="1">
    <source>
        <dbReference type="Pfam" id="PF01844"/>
    </source>
</evidence>
<dbReference type="InterPro" id="IPR004919">
    <property type="entry name" value="GmrSD_N"/>
</dbReference>
<feature type="domain" description="HNH" evidence="1">
    <location>
        <begin position="479"/>
        <end position="523"/>
    </location>
</feature>
<dbReference type="Pfam" id="PF03235">
    <property type="entry name" value="GmrSD_N"/>
    <property type="match status" value="1"/>
</dbReference>
<gene>
    <name evidence="3" type="ORF">ACFQNJ_14360</name>
</gene>